<protein>
    <recommendedName>
        <fullName evidence="5">DUF4263 domain-containing protein</fullName>
    </recommendedName>
</protein>
<evidence type="ECO:0000313" key="3">
    <source>
        <dbReference type="EMBL" id="MBB4922947.1"/>
    </source>
</evidence>
<dbReference type="InterPro" id="IPR041427">
    <property type="entry name" value="AbiJ-NTD3"/>
</dbReference>
<evidence type="ECO:0000259" key="1">
    <source>
        <dbReference type="Pfam" id="PF14082"/>
    </source>
</evidence>
<evidence type="ECO:0008006" key="5">
    <source>
        <dbReference type="Google" id="ProtNLM"/>
    </source>
</evidence>
<organism evidence="3 4">
    <name type="scientific">Kitasatospora kifunensis</name>
    <name type="common">Streptomyces kifunensis</name>
    <dbReference type="NCBI Taxonomy" id="58351"/>
    <lineage>
        <taxon>Bacteria</taxon>
        <taxon>Bacillati</taxon>
        <taxon>Actinomycetota</taxon>
        <taxon>Actinomycetes</taxon>
        <taxon>Kitasatosporales</taxon>
        <taxon>Streptomycetaceae</taxon>
        <taxon>Kitasatospora</taxon>
    </lineage>
</organism>
<dbReference type="Pfam" id="PF14082">
    <property type="entry name" value="SduA_C"/>
    <property type="match status" value="1"/>
</dbReference>
<dbReference type="EMBL" id="JACHJV010000001">
    <property type="protein sequence ID" value="MBB4922947.1"/>
    <property type="molecule type" value="Genomic_DNA"/>
</dbReference>
<feature type="domain" description="AbiJ-NTD3" evidence="2">
    <location>
        <begin position="15"/>
        <end position="157"/>
    </location>
</feature>
<reference evidence="3 4" key="1">
    <citation type="submission" date="2020-08" db="EMBL/GenBank/DDBJ databases">
        <title>Sequencing the genomes of 1000 actinobacteria strains.</title>
        <authorList>
            <person name="Klenk H.-P."/>
        </authorList>
    </citation>
    <scope>NUCLEOTIDE SEQUENCE [LARGE SCALE GENOMIC DNA]</scope>
    <source>
        <strain evidence="3 4">DSM 41654</strain>
    </source>
</reference>
<dbReference type="Pfam" id="PF18860">
    <property type="entry name" value="AbiJ_NTD3"/>
    <property type="match status" value="1"/>
</dbReference>
<keyword evidence="4" id="KW-1185">Reference proteome</keyword>
<gene>
    <name evidence="3" type="ORF">FHR34_001940</name>
</gene>
<proteinExistence type="predicted"/>
<name>A0A7W7VU55_KITKI</name>
<accession>A0A7W7VU55</accession>
<dbReference type="InterPro" id="IPR025359">
    <property type="entry name" value="SduA_C"/>
</dbReference>
<dbReference type="AlphaFoldDB" id="A0A7W7VU55"/>
<sequence length="689" mass="77297">MTLPSVSPATPTTAKITAVTRRDIFDYLRGTGTPWWGRLDDEIAFLERLYKLDELPSTDSRFATARGDILQHRFNNYDWDDDWIFTDPRLALRSGPDEVLLAFLVQTLHPDVLFDVDQASRRVGQLNRLLEPDGWALRAHRFLSGRPIYTPVRVQAAGPLVSLPLSDDDAGKLDLVLGQVYSLLDCDGQEATRDLLRKATLTLRRDGGIYHPMPDDNWTSSTYEAVLTVDRPLLPRFTPAVVDAIWQPLGAVLARLGREDVQSLMVEGDMGPMPYIPHDWRGRAVTPASPVIRGARINFASTDFDVVRQDFSDLEIHSAADGGFHYLYDTRANRRVTDFILDDRPQVATLCNVTIIRKDDTYSPRIKLWKKDKTKAEKAVAMEVIPGTETTQIIKAVVDTSDAHENFWKVINFLQGCTGLHTPGSRAGLAVGDAAQLAEILTGQDRTMLLHALKTVIGGSLTEEDIRLISNRKAQLRRFDRLLNDPEYFQKEKERTAKSSEALWQDYFEGNPWIFGYGLNLIACEALDDGKLERITTGANIFTGAGKRIDAIMRSKGFISSMLFCEIKTHETPLLAKTLYRAPDVYQASTELGGGVAQVQKTVHKAQRLISDELTRLYQDDGTPTGTELSTTKPRQVLVIGSLNEFKQDGAVNPERLSSFELYRSSVQGIEVITFDELYDRACFIVEDR</sequence>
<comment type="caution">
    <text evidence="3">The sequence shown here is derived from an EMBL/GenBank/DDBJ whole genome shotgun (WGS) entry which is preliminary data.</text>
</comment>
<evidence type="ECO:0000259" key="2">
    <source>
        <dbReference type="Pfam" id="PF18860"/>
    </source>
</evidence>
<dbReference type="Proteomes" id="UP000540506">
    <property type="component" value="Unassembled WGS sequence"/>
</dbReference>
<evidence type="ECO:0000313" key="4">
    <source>
        <dbReference type="Proteomes" id="UP000540506"/>
    </source>
</evidence>
<dbReference type="RefSeq" id="WP_184935034.1">
    <property type="nucleotide sequence ID" value="NZ_JACHJV010000001.1"/>
</dbReference>
<feature type="domain" description="Shedu protein SduA C-terminal" evidence="1">
    <location>
        <begin position="499"/>
        <end position="679"/>
    </location>
</feature>